<organism evidence="5 6">
    <name type="scientific">Streptomyces showdoensis</name>
    <dbReference type="NCBI Taxonomy" id="68268"/>
    <lineage>
        <taxon>Bacteria</taxon>
        <taxon>Bacillati</taxon>
        <taxon>Actinomycetota</taxon>
        <taxon>Actinomycetes</taxon>
        <taxon>Kitasatosporales</taxon>
        <taxon>Streptomycetaceae</taxon>
        <taxon>Streptomyces</taxon>
    </lineage>
</organism>
<dbReference type="PANTHER" id="PTHR43132:SF2">
    <property type="entry name" value="ARSENICAL RESISTANCE OPERON REPRESSOR ARSR-RELATED"/>
    <property type="match status" value="1"/>
</dbReference>
<dbReference type="EMBL" id="LAQS01000016">
    <property type="protein sequence ID" value="KKZ73556.1"/>
    <property type="molecule type" value="Genomic_DNA"/>
</dbReference>
<evidence type="ECO:0000256" key="3">
    <source>
        <dbReference type="ARBA" id="ARBA00023163"/>
    </source>
</evidence>
<dbReference type="InterPro" id="IPR051011">
    <property type="entry name" value="Metal_resp_trans_reg"/>
</dbReference>
<dbReference type="GO" id="GO:0003700">
    <property type="term" value="F:DNA-binding transcription factor activity"/>
    <property type="evidence" value="ECO:0007669"/>
    <property type="project" value="InterPro"/>
</dbReference>
<dbReference type="OrthoDB" id="194599at2"/>
<dbReference type="SMART" id="SM00418">
    <property type="entry name" value="HTH_ARSR"/>
    <property type="match status" value="1"/>
</dbReference>
<dbReference type="InterPro" id="IPR036390">
    <property type="entry name" value="WH_DNA-bd_sf"/>
</dbReference>
<evidence type="ECO:0000256" key="1">
    <source>
        <dbReference type="ARBA" id="ARBA00023015"/>
    </source>
</evidence>
<gene>
    <name evidence="5" type="ORF">VO63_12755</name>
</gene>
<dbReference type="CDD" id="cd00090">
    <property type="entry name" value="HTH_ARSR"/>
    <property type="match status" value="1"/>
</dbReference>
<keyword evidence="1" id="KW-0805">Transcription regulation</keyword>
<dbReference type="GO" id="GO:0003677">
    <property type="term" value="F:DNA binding"/>
    <property type="evidence" value="ECO:0007669"/>
    <property type="project" value="UniProtKB-KW"/>
</dbReference>
<name>A0A2P2GPZ0_STREW</name>
<sequence>MSAPLYRLKAEFFKTLGHPVRIRVLELLSEREHAVAEMLPEVGVEPAHLSQQLAVLRRANLVVARRDGATVHYSLVDPEVADLLAVARSILSGVLAGQAELLADLRASTARPRD</sequence>
<accession>A0A2P2GPZ0</accession>
<dbReference type="InterPro" id="IPR011991">
    <property type="entry name" value="ArsR-like_HTH"/>
</dbReference>
<evidence type="ECO:0000259" key="4">
    <source>
        <dbReference type="PROSITE" id="PS50987"/>
    </source>
</evidence>
<dbReference type="InterPro" id="IPR001845">
    <property type="entry name" value="HTH_ArsR_DNA-bd_dom"/>
</dbReference>
<proteinExistence type="predicted"/>
<dbReference type="RefSeq" id="WP_046907863.1">
    <property type="nucleotide sequence ID" value="NZ_BAAAXG010000014.1"/>
</dbReference>
<dbReference type="Proteomes" id="UP000265325">
    <property type="component" value="Unassembled WGS sequence"/>
</dbReference>
<dbReference type="InterPro" id="IPR036388">
    <property type="entry name" value="WH-like_DNA-bd_sf"/>
</dbReference>
<dbReference type="Gene3D" id="1.10.10.10">
    <property type="entry name" value="Winged helix-like DNA-binding domain superfamily/Winged helix DNA-binding domain"/>
    <property type="match status" value="1"/>
</dbReference>
<feature type="domain" description="HTH arsR-type" evidence="4">
    <location>
        <begin position="1"/>
        <end position="95"/>
    </location>
</feature>
<dbReference type="AlphaFoldDB" id="A0A2P2GPZ0"/>
<keyword evidence="6" id="KW-1185">Reference proteome</keyword>
<dbReference type="PROSITE" id="PS50987">
    <property type="entry name" value="HTH_ARSR_2"/>
    <property type="match status" value="1"/>
</dbReference>
<keyword evidence="3" id="KW-0804">Transcription</keyword>
<dbReference type="PRINTS" id="PR00778">
    <property type="entry name" value="HTHARSR"/>
</dbReference>
<dbReference type="PANTHER" id="PTHR43132">
    <property type="entry name" value="ARSENICAL RESISTANCE OPERON REPRESSOR ARSR-RELATED"/>
    <property type="match status" value="1"/>
</dbReference>
<comment type="caution">
    <text evidence="5">The sequence shown here is derived from an EMBL/GenBank/DDBJ whole genome shotgun (WGS) entry which is preliminary data.</text>
</comment>
<reference evidence="5 6" key="1">
    <citation type="submission" date="2015-05" db="EMBL/GenBank/DDBJ databases">
        <title>Draft Genome assembly of Streptomyces showdoensis.</title>
        <authorList>
            <person name="Thapa K.K."/>
            <person name="Metsa-Ketela M."/>
        </authorList>
    </citation>
    <scope>NUCLEOTIDE SEQUENCE [LARGE SCALE GENOMIC DNA]</scope>
    <source>
        <strain evidence="5 6">ATCC 15227</strain>
    </source>
</reference>
<evidence type="ECO:0000313" key="6">
    <source>
        <dbReference type="Proteomes" id="UP000265325"/>
    </source>
</evidence>
<dbReference type="SUPFAM" id="SSF46785">
    <property type="entry name" value="Winged helix' DNA-binding domain"/>
    <property type="match status" value="1"/>
</dbReference>
<dbReference type="NCBIfam" id="NF033788">
    <property type="entry name" value="HTH_metalloreg"/>
    <property type="match status" value="1"/>
</dbReference>
<keyword evidence="2" id="KW-0238">DNA-binding</keyword>
<evidence type="ECO:0000313" key="5">
    <source>
        <dbReference type="EMBL" id="KKZ73556.1"/>
    </source>
</evidence>
<dbReference type="Pfam" id="PF01022">
    <property type="entry name" value="HTH_5"/>
    <property type="match status" value="1"/>
</dbReference>
<evidence type="ECO:0000256" key="2">
    <source>
        <dbReference type="ARBA" id="ARBA00023125"/>
    </source>
</evidence>
<protein>
    <submittedName>
        <fullName evidence="5">ArsR family transcriptional regulator</fullName>
    </submittedName>
</protein>